<dbReference type="eggNOG" id="COG0229">
    <property type="taxonomic scope" value="Bacteria"/>
</dbReference>
<dbReference type="Gene3D" id="2.170.150.20">
    <property type="entry name" value="Peptide methionine sulfoxide reductase"/>
    <property type="match status" value="1"/>
</dbReference>
<evidence type="ECO:0000256" key="1">
    <source>
        <dbReference type="ARBA" id="ARBA00007174"/>
    </source>
</evidence>
<evidence type="ECO:0000256" key="3">
    <source>
        <dbReference type="ARBA" id="ARBA00023002"/>
    </source>
</evidence>
<dbReference type="EC" id="1.8.4.12" evidence="2"/>
<dbReference type="STRING" id="1117647.M5M_17520"/>
<evidence type="ECO:0000259" key="5">
    <source>
        <dbReference type="PROSITE" id="PS51790"/>
    </source>
</evidence>
<dbReference type="GO" id="GO:0006979">
    <property type="term" value="P:response to oxidative stress"/>
    <property type="evidence" value="ECO:0007669"/>
    <property type="project" value="InterPro"/>
</dbReference>
<dbReference type="GO" id="GO:0033743">
    <property type="term" value="F:peptide-methionine (R)-S-oxide reductase activity"/>
    <property type="evidence" value="ECO:0007669"/>
    <property type="project" value="UniProtKB-EC"/>
</dbReference>
<protein>
    <recommendedName>
        <fullName evidence="2">peptide-methionine (R)-S-oxide reductase</fullName>
        <ecNumber evidence="2">1.8.4.12</ecNumber>
    </recommendedName>
</protein>
<dbReference type="GO" id="GO:0030091">
    <property type="term" value="P:protein repair"/>
    <property type="evidence" value="ECO:0007669"/>
    <property type="project" value="InterPro"/>
</dbReference>
<gene>
    <name evidence="6" type="ordered locus">M5M_17520</name>
</gene>
<organism evidence="6 7">
    <name type="scientific">Simiduia agarivorans (strain DSM 21679 / JCM 13881 / BCRC 17597 / SA1)</name>
    <dbReference type="NCBI Taxonomy" id="1117647"/>
    <lineage>
        <taxon>Bacteria</taxon>
        <taxon>Pseudomonadati</taxon>
        <taxon>Pseudomonadota</taxon>
        <taxon>Gammaproteobacteria</taxon>
        <taxon>Cellvibrionales</taxon>
        <taxon>Cellvibrionaceae</taxon>
        <taxon>Simiduia</taxon>
    </lineage>
</organism>
<dbReference type="Pfam" id="PF01641">
    <property type="entry name" value="SelR"/>
    <property type="match status" value="1"/>
</dbReference>
<dbReference type="GO" id="GO:0005737">
    <property type="term" value="C:cytoplasm"/>
    <property type="evidence" value="ECO:0007669"/>
    <property type="project" value="TreeGrafter"/>
</dbReference>
<keyword evidence="7" id="KW-1185">Reference proteome</keyword>
<comment type="catalytic activity">
    <reaction evidence="4">
        <text>L-methionyl-[protein] + [thioredoxin]-disulfide + H2O = L-methionyl-(R)-S-oxide-[protein] + [thioredoxin]-dithiol</text>
        <dbReference type="Rhea" id="RHEA:24164"/>
        <dbReference type="Rhea" id="RHEA-COMP:10698"/>
        <dbReference type="Rhea" id="RHEA-COMP:10700"/>
        <dbReference type="Rhea" id="RHEA-COMP:12313"/>
        <dbReference type="Rhea" id="RHEA-COMP:12314"/>
        <dbReference type="ChEBI" id="CHEBI:15377"/>
        <dbReference type="ChEBI" id="CHEBI:16044"/>
        <dbReference type="ChEBI" id="CHEBI:29950"/>
        <dbReference type="ChEBI" id="CHEBI:45764"/>
        <dbReference type="ChEBI" id="CHEBI:50058"/>
        <dbReference type="EC" id="1.8.4.12"/>
    </reaction>
</comment>
<evidence type="ECO:0000313" key="6">
    <source>
        <dbReference type="EMBL" id="AFV00633.1"/>
    </source>
</evidence>
<dbReference type="InterPro" id="IPR002579">
    <property type="entry name" value="Met_Sox_Rdtase_MsrB_dom"/>
</dbReference>
<evidence type="ECO:0000313" key="7">
    <source>
        <dbReference type="Proteomes" id="UP000000466"/>
    </source>
</evidence>
<sequence length="177" mass="19760">MRLFTLLVGGCLMACAGDPPAQAMEVGQARELIAQQRDLTAIPRETWQQMLTPQQFDILWNAATERPHTGALLHNKAEGVYVTAGCRLPVFDSRHKYDSGSGWPSFWDSLYKENIVLKKDFSWGMRRVEILSACGEHLGHVFEDGPNPTGLRYCINSAALEFIPQPVVETSATEDPR</sequence>
<keyword evidence="3" id="KW-0560">Oxidoreductase</keyword>
<dbReference type="Proteomes" id="UP000000466">
    <property type="component" value="Chromosome"/>
</dbReference>
<dbReference type="PROSITE" id="PS51790">
    <property type="entry name" value="MSRB"/>
    <property type="match status" value="1"/>
</dbReference>
<accession>K4L353</accession>
<proteinExistence type="inferred from homology"/>
<name>K4L353_SIMAS</name>
<dbReference type="KEGG" id="saga:M5M_17520"/>
<dbReference type="EMBL" id="CP003746">
    <property type="protein sequence ID" value="AFV00633.1"/>
    <property type="molecule type" value="Genomic_DNA"/>
</dbReference>
<dbReference type="InterPro" id="IPR028427">
    <property type="entry name" value="Met_Sox_Rdtase_MsrB"/>
</dbReference>
<dbReference type="PANTHER" id="PTHR10173">
    <property type="entry name" value="METHIONINE SULFOXIDE REDUCTASE"/>
    <property type="match status" value="1"/>
</dbReference>
<dbReference type="AlphaFoldDB" id="K4L353"/>
<comment type="similarity">
    <text evidence="1">Belongs to the MsrB Met sulfoxide reductase family.</text>
</comment>
<dbReference type="SUPFAM" id="SSF51316">
    <property type="entry name" value="Mss4-like"/>
    <property type="match status" value="1"/>
</dbReference>
<feature type="domain" description="MsrB" evidence="5">
    <location>
        <begin position="44"/>
        <end position="165"/>
    </location>
</feature>
<evidence type="ECO:0000256" key="4">
    <source>
        <dbReference type="ARBA" id="ARBA00048488"/>
    </source>
</evidence>
<dbReference type="NCBIfam" id="TIGR00357">
    <property type="entry name" value="peptide-methionine (R)-S-oxide reductase MsrB"/>
    <property type="match status" value="1"/>
</dbReference>
<dbReference type="HOGENOM" id="CLU_031040_8_2_6"/>
<dbReference type="PANTHER" id="PTHR10173:SF52">
    <property type="entry name" value="METHIONINE-R-SULFOXIDE REDUCTASE B1"/>
    <property type="match status" value="1"/>
</dbReference>
<reference evidence="6 7" key="1">
    <citation type="journal article" date="2013" name="Genome Announc.">
        <title>Complete genome sequence of Simiduia agarivorans SA1(T), a marine bacterium able to degrade a variety of polysaccharides.</title>
        <authorList>
            <person name="Lin S.Y."/>
            <person name="Shieh W.Y."/>
            <person name="Chen J.S."/>
            <person name="Tang S.L."/>
        </authorList>
    </citation>
    <scope>NUCLEOTIDE SEQUENCE [LARGE SCALE GENOMIC DNA]</scope>
    <source>
        <strain evidence="7">DSM 21679 / JCM 13881 / BCRC 17597 / SA1</strain>
    </source>
</reference>
<dbReference type="InterPro" id="IPR011057">
    <property type="entry name" value="Mss4-like_sf"/>
</dbReference>
<evidence type="ECO:0000256" key="2">
    <source>
        <dbReference type="ARBA" id="ARBA00012499"/>
    </source>
</evidence>